<gene>
    <name evidence="2" type="ORF">CCAE0312_LOCUS3289</name>
</gene>
<dbReference type="SUPFAM" id="SSF51445">
    <property type="entry name" value="(Trans)glycosidases"/>
    <property type="match status" value="1"/>
</dbReference>
<feature type="chain" id="PRO_5030773373" evidence="1">
    <location>
        <begin position="16"/>
        <end position="703"/>
    </location>
</feature>
<dbReference type="InterPro" id="IPR013780">
    <property type="entry name" value="Glyco_hydro_b"/>
</dbReference>
<dbReference type="Gene3D" id="3.20.20.80">
    <property type="entry name" value="Glycosidases"/>
    <property type="match status" value="1"/>
</dbReference>
<reference evidence="2" key="1">
    <citation type="submission" date="2021-01" db="EMBL/GenBank/DDBJ databases">
        <authorList>
            <person name="Corre E."/>
            <person name="Pelletier E."/>
            <person name="Niang G."/>
            <person name="Scheremetjew M."/>
            <person name="Finn R."/>
            <person name="Kale V."/>
            <person name="Holt S."/>
            <person name="Cochrane G."/>
            <person name="Meng A."/>
            <person name="Brown T."/>
            <person name="Cohen L."/>
        </authorList>
    </citation>
    <scope>NUCLEOTIDE SEQUENCE</scope>
    <source>
        <strain evidence="2">SAG 36.94</strain>
    </source>
</reference>
<name>A0A7S1TBT6_9RHOD</name>
<keyword evidence="1" id="KW-0732">Signal</keyword>
<evidence type="ECO:0000256" key="1">
    <source>
        <dbReference type="SAM" id="SignalP"/>
    </source>
</evidence>
<dbReference type="EMBL" id="HBGH01006185">
    <property type="protein sequence ID" value="CAD9231233.1"/>
    <property type="molecule type" value="Transcribed_RNA"/>
</dbReference>
<evidence type="ECO:0000313" key="2">
    <source>
        <dbReference type="EMBL" id="CAD9231233.1"/>
    </source>
</evidence>
<protein>
    <submittedName>
        <fullName evidence="2">Uncharacterized protein</fullName>
    </submittedName>
</protein>
<dbReference type="AlphaFoldDB" id="A0A7S1TBT6"/>
<proteinExistence type="predicted"/>
<feature type="signal peptide" evidence="1">
    <location>
        <begin position="1"/>
        <end position="15"/>
    </location>
</feature>
<dbReference type="Gene3D" id="2.60.40.1180">
    <property type="entry name" value="Golgi alpha-mannosidase II"/>
    <property type="match status" value="1"/>
</dbReference>
<accession>A0A7S1TBT6</accession>
<organism evidence="2">
    <name type="scientific">Compsopogon caeruleus</name>
    <dbReference type="NCBI Taxonomy" id="31354"/>
    <lineage>
        <taxon>Eukaryota</taxon>
        <taxon>Rhodophyta</taxon>
        <taxon>Compsopogonophyceae</taxon>
        <taxon>Compsopogonales</taxon>
        <taxon>Compsopogonaceae</taxon>
        <taxon>Compsopogon</taxon>
    </lineage>
</organism>
<dbReference type="InterPro" id="IPR017853">
    <property type="entry name" value="GH"/>
</dbReference>
<sequence length="703" mass="78631">MWSVCFTTLGGLAQAQSSKCGSGTLTYTTEDDYGETTNFRIQVTDWPTVGADLPEGTVIEMESAFRCRCDRFFGQGAFQSQGSVYSVQINQTNANEFLIVCHHPIVFNGTFCAPTLWSFDHVECQRDSTRVNVGGDEEQYYLPGSAVTVSGGQTFSDMSAQVPFSSGVEGEATLTLDLEDGVYKVFLPMANQGEENRTFSIEIGDVVDAAQYTIIDINILSIAPGGNSIFLDMGNIYVKGALKISLKNGASGKPIINGIIATKVDLLSIGTIDPTQVLQRVVGFGANMVFYLNWLTNHPNRDKIYDIIFGDLRPQVLRVRNDYDSREEPSTPGDVGVDLGELLRACKSKTGYIPYVIMGAWGAPVSITEDETLKKHPDGSYFYPEYTAFWTNSLDKHALKGVRPNVIFIQNEPDYYDPAHETTRFNPTEDIRYAGYGHAADSIYKALRGRDLRPELVGPDVTGLNYSALLKYIYPSLGAFLNVSQFKAYSHHLYHLDLGGDFNDPDSFEYDMKKVSGELNDKEKWMTEYARWLGPVDQDDYLLEAWTIHNTMVWERANMYIHWDLFWNMENSTLVGLEDSWQPDTWQTPDGFVVHQTLYSLMLWTRYVRAGWVQIKSSTSLGDMGTLRISAWKHPFDAHFTVIAINLRSDPYPLALSGLSKLIGARAYCTNQIDKAALKFTVKPSLLIRLPGKTVCAITTLRA</sequence>